<reference evidence="2" key="1">
    <citation type="submission" date="2023-03" db="EMBL/GenBank/DDBJ databases">
        <title>Massive genome expansion in bonnet fungi (Mycena s.s.) driven by repeated elements and novel gene families across ecological guilds.</title>
        <authorList>
            <consortium name="Lawrence Berkeley National Laboratory"/>
            <person name="Harder C.B."/>
            <person name="Miyauchi S."/>
            <person name="Viragh M."/>
            <person name="Kuo A."/>
            <person name="Thoen E."/>
            <person name="Andreopoulos B."/>
            <person name="Lu D."/>
            <person name="Skrede I."/>
            <person name="Drula E."/>
            <person name="Henrissat B."/>
            <person name="Morin E."/>
            <person name="Kohler A."/>
            <person name="Barry K."/>
            <person name="LaButti K."/>
            <person name="Morin E."/>
            <person name="Salamov A."/>
            <person name="Lipzen A."/>
            <person name="Mereny Z."/>
            <person name="Hegedus B."/>
            <person name="Baldrian P."/>
            <person name="Stursova M."/>
            <person name="Weitz H."/>
            <person name="Taylor A."/>
            <person name="Grigoriev I.V."/>
            <person name="Nagy L.G."/>
            <person name="Martin F."/>
            <person name="Kauserud H."/>
        </authorList>
    </citation>
    <scope>NUCLEOTIDE SEQUENCE</scope>
    <source>
        <strain evidence="2">CBHHK173m</strain>
    </source>
</reference>
<dbReference type="AlphaFoldDB" id="A0AAD6TYL0"/>
<comment type="caution">
    <text evidence="2">The sequence shown here is derived from an EMBL/GenBank/DDBJ whole genome shotgun (WGS) entry which is preliminary data.</text>
</comment>
<gene>
    <name evidence="2" type="ORF">B0H15DRAFT_952581</name>
</gene>
<dbReference type="Proteomes" id="UP001222325">
    <property type="component" value="Unassembled WGS sequence"/>
</dbReference>
<protein>
    <submittedName>
        <fullName evidence="2">Uncharacterized protein</fullName>
    </submittedName>
</protein>
<dbReference type="EMBL" id="JARJCN010000046">
    <property type="protein sequence ID" value="KAJ7082194.1"/>
    <property type="molecule type" value="Genomic_DNA"/>
</dbReference>
<keyword evidence="3" id="KW-1185">Reference proteome</keyword>
<organism evidence="2 3">
    <name type="scientific">Mycena belliarum</name>
    <dbReference type="NCBI Taxonomy" id="1033014"/>
    <lineage>
        <taxon>Eukaryota</taxon>
        <taxon>Fungi</taxon>
        <taxon>Dikarya</taxon>
        <taxon>Basidiomycota</taxon>
        <taxon>Agaricomycotina</taxon>
        <taxon>Agaricomycetes</taxon>
        <taxon>Agaricomycetidae</taxon>
        <taxon>Agaricales</taxon>
        <taxon>Marasmiineae</taxon>
        <taxon>Mycenaceae</taxon>
        <taxon>Mycena</taxon>
    </lineage>
</organism>
<feature type="compositionally biased region" description="Basic residues" evidence="1">
    <location>
        <begin position="117"/>
        <end position="138"/>
    </location>
</feature>
<evidence type="ECO:0000313" key="3">
    <source>
        <dbReference type="Proteomes" id="UP001222325"/>
    </source>
</evidence>
<evidence type="ECO:0000256" key="1">
    <source>
        <dbReference type="SAM" id="MobiDB-lite"/>
    </source>
</evidence>
<feature type="region of interest" description="Disordered" evidence="1">
    <location>
        <begin position="117"/>
        <end position="164"/>
    </location>
</feature>
<evidence type="ECO:0000313" key="2">
    <source>
        <dbReference type="EMBL" id="KAJ7082194.1"/>
    </source>
</evidence>
<proteinExistence type="predicted"/>
<accession>A0AAD6TYL0</accession>
<feature type="region of interest" description="Disordered" evidence="1">
    <location>
        <begin position="32"/>
        <end position="51"/>
    </location>
</feature>
<feature type="region of interest" description="Disordered" evidence="1">
    <location>
        <begin position="66"/>
        <end position="86"/>
    </location>
</feature>
<name>A0AAD6TYL0_9AGAR</name>
<sequence length="220" mass="23332">MQVPPNGTCALRVSCEVRAAFRAATRTVSSPKLAPQVPARGPSTRQTGAVCSPVVDPARNRRVGRVLATSPPPANSAPATSHSGGAPIDAGAHGACLVRLASDAQTCAKSLGVSRLRRRDARAPRTRSGRPRKSHWTHRIAAARPRAKSATRHGGMPTEVHGTRDPAVNARAGLVLSRKVGAGIPFGDGAHVIVERRKEPQRSALIPSPRERRMRPRPPM</sequence>
<feature type="region of interest" description="Disordered" evidence="1">
    <location>
        <begin position="197"/>
        <end position="220"/>
    </location>
</feature>